<keyword evidence="3" id="KW-1185">Reference proteome</keyword>
<dbReference type="RefSeq" id="WP_082739496.1">
    <property type="nucleotide sequence ID" value="NZ_FUKP01000030.1"/>
</dbReference>
<organism evidence="2 3">
    <name type="scientific">Micrococcus lylae</name>
    <dbReference type="NCBI Taxonomy" id="1273"/>
    <lineage>
        <taxon>Bacteria</taxon>
        <taxon>Bacillati</taxon>
        <taxon>Actinomycetota</taxon>
        <taxon>Actinomycetes</taxon>
        <taxon>Micrococcales</taxon>
        <taxon>Micrococcaceae</taxon>
        <taxon>Micrococcus</taxon>
    </lineage>
</organism>
<feature type="region of interest" description="Disordered" evidence="1">
    <location>
        <begin position="1"/>
        <end position="31"/>
    </location>
</feature>
<name>A0ABY2JXK3_9MICC</name>
<evidence type="ECO:0000313" key="3">
    <source>
        <dbReference type="Proteomes" id="UP000297477"/>
    </source>
</evidence>
<dbReference type="Proteomes" id="UP000297477">
    <property type="component" value="Unassembled WGS sequence"/>
</dbReference>
<comment type="caution">
    <text evidence="2">The sequence shown here is derived from an EMBL/GenBank/DDBJ whole genome shotgun (WGS) entry which is preliminary data.</text>
</comment>
<accession>A0ABY2JXK3</accession>
<gene>
    <name evidence="2" type="ORF">E4A49_09870</name>
</gene>
<protein>
    <submittedName>
        <fullName evidence="2">Uncharacterized protein</fullName>
    </submittedName>
</protein>
<reference evidence="2 3" key="1">
    <citation type="submission" date="2019-03" db="EMBL/GenBank/DDBJ databases">
        <title>Reclassification of Micrococcus aloeverae and Micrococcus yunnanensis as later heterotypic synonyms of Micrococcus luteus.</title>
        <authorList>
            <person name="Huang C.-H."/>
        </authorList>
    </citation>
    <scope>NUCLEOTIDE SEQUENCE [LARGE SCALE GENOMIC DNA]</scope>
    <source>
        <strain evidence="2 3">BCRC 12151</strain>
    </source>
</reference>
<evidence type="ECO:0000256" key="1">
    <source>
        <dbReference type="SAM" id="MobiDB-lite"/>
    </source>
</evidence>
<sequence length="159" mass="17091">MIEQHRRRRTPEEAAAAGVHGPGTPGTMRPGKRASVMIVAQSAGPDDGIDEALEWIEAFERDCGLVLDTEATSAFAVANADVLQDGLQPPRTESPAELVEFILCGGVWYHRGNVPTAPPDDNGVSAWGWMYHRAISGARPDALCTVWDVYPLPCPGQPC</sequence>
<evidence type="ECO:0000313" key="2">
    <source>
        <dbReference type="EMBL" id="TFH98175.1"/>
    </source>
</evidence>
<proteinExistence type="predicted"/>
<dbReference type="EMBL" id="SPKT01000022">
    <property type="protein sequence ID" value="TFH98175.1"/>
    <property type="molecule type" value="Genomic_DNA"/>
</dbReference>